<dbReference type="Proteomes" id="UP000435177">
    <property type="component" value="Unassembled WGS sequence"/>
</dbReference>
<protein>
    <submittedName>
        <fullName evidence="2">DUF2269 family protein</fullName>
    </submittedName>
</protein>
<gene>
    <name evidence="3" type="ORF">CHH67_10610</name>
    <name evidence="2" type="ORF">GNP94_17915</name>
</gene>
<reference evidence="3 4" key="1">
    <citation type="submission" date="2017-07" db="EMBL/GenBank/DDBJ databases">
        <title>Isolation and whole genome analysis of endospore-forming bacteria from heroin.</title>
        <authorList>
            <person name="Kalinowski J."/>
            <person name="Ahrens B."/>
            <person name="Al-Dilaimi A."/>
            <person name="Winkler A."/>
            <person name="Wibberg D."/>
            <person name="Schleenbecker U."/>
            <person name="Ruckert C."/>
            <person name="Wolfel R."/>
            <person name="Grass G."/>
        </authorList>
    </citation>
    <scope>NUCLEOTIDE SEQUENCE [LARGE SCALE GENOMIC DNA]</scope>
    <source>
        <strain evidence="3 4">7537-G1</strain>
    </source>
</reference>
<proteinExistence type="predicted"/>
<feature type="transmembrane region" description="Helical" evidence="1">
    <location>
        <begin position="129"/>
        <end position="149"/>
    </location>
</feature>
<keyword evidence="1" id="KW-0472">Membrane</keyword>
<dbReference type="InterPro" id="IPR018729">
    <property type="entry name" value="DUF2269_transmembrane"/>
</dbReference>
<evidence type="ECO:0000313" key="3">
    <source>
        <dbReference type="EMBL" id="PAD77151.1"/>
    </source>
</evidence>
<reference evidence="2 5" key="2">
    <citation type="submission" date="2019-11" db="EMBL/GenBank/DDBJ databases">
        <title>Draft genome sequences of five Paenibacillus species of dairy origin.</title>
        <authorList>
            <person name="Olajide A.M."/>
            <person name="Chen S."/>
            <person name="Lapointe G."/>
        </authorList>
    </citation>
    <scope>NUCLEOTIDE SEQUENCE [LARGE SCALE GENOMIC DNA]</scope>
    <source>
        <strain evidence="2 5">3CS1</strain>
    </source>
</reference>
<dbReference type="Proteomes" id="UP000215596">
    <property type="component" value="Unassembled WGS sequence"/>
</dbReference>
<evidence type="ECO:0000313" key="4">
    <source>
        <dbReference type="Proteomes" id="UP000215596"/>
    </source>
</evidence>
<dbReference type="EMBL" id="WOAA01000018">
    <property type="protein sequence ID" value="MUG67867.1"/>
    <property type="molecule type" value="Genomic_DNA"/>
</dbReference>
<comment type="caution">
    <text evidence="3">The sequence shown here is derived from an EMBL/GenBank/DDBJ whole genome shotgun (WGS) entry which is preliminary data.</text>
</comment>
<keyword evidence="5" id="KW-1185">Reference proteome</keyword>
<dbReference type="EMBL" id="NPBY01000031">
    <property type="protein sequence ID" value="PAD77151.1"/>
    <property type="molecule type" value="Genomic_DNA"/>
</dbReference>
<feature type="transmembrane region" description="Helical" evidence="1">
    <location>
        <begin position="6"/>
        <end position="25"/>
    </location>
</feature>
<evidence type="ECO:0000313" key="2">
    <source>
        <dbReference type="EMBL" id="MUG67867.1"/>
    </source>
</evidence>
<evidence type="ECO:0000313" key="5">
    <source>
        <dbReference type="Proteomes" id="UP000435177"/>
    </source>
</evidence>
<keyword evidence="1" id="KW-1133">Transmembrane helix</keyword>
<dbReference type="Pfam" id="PF10027">
    <property type="entry name" value="DUF2269"/>
    <property type="match status" value="1"/>
</dbReference>
<feature type="transmembrane region" description="Helical" evidence="1">
    <location>
        <begin position="80"/>
        <end position="102"/>
    </location>
</feature>
<dbReference type="OrthoDB" id="9786302at2"/>
<dbReference type="AlphaFoldDB" id="A0A268EVM5"/>
<keyword evidence="1" id="KW-0812">Transmembrane</keyword>
<name>A0A268EVM5_9BACL</name>
<accession>A0A268EVM5</accession>
<evidence type="ECO:0000256" key="1">
    <source>
        <dbReference type="SAM" id="Phobius"/>
    </source>
</evidence>
<sequence>MGMWLIVHLIGVLFMVGNVVTAAFWKIKADQTGNPHVIHHTAKQVMLADYVFTIPGLALIILSGGVMAGVSGFSWSGLNWLTLSLGLFAVTGVIWLAVLIPLQRTMIRLSSESAKSGVISAEYKRASRLWAIYGTAATLLPLVILYLMVMKGF</sequence>
<dbReference type="RefSeq" id="WP_095265155.1">
    <property type="nucleotide sequence ID" value="NZ_NPBY01000031.1"/>
</dbReference>
<organism evidence="3 4">
    <name type="scientific">Paenibacillus campinasensis</name>
    <dbReference type="NCBI Taxonomy" id="66347"/>
    <lineage>
        <taxon>Bacteria</taxon>
        <taxon>Bacillati</taxon>
        <taxon>Bacillota</taxon>
        <taxon>Bacilli</taxon>
        <taxon>Bacillales</taxon>
        <taxon>Paenibacillaceae</taxon>
        <taxon>Paenibacillus</taxon>
    </lineage>
</organism>
<feature type="transmembrane region" description="Helical" evidence="1">
    <location>
        <begin position="46"/>
        <end position="68"/>
    </location>
</feature>